<dbReference type="EMBL" id="JAHKNI010000014">
    <property type="protein sequence ID" value="MBU3066466.1"/>
    <property type="molecule type" value="Genomic_DNA"/>
</dbReference>
<feature type="domain" description="AB hydrolase-1" evidence="1">
    <location>
        <begin position="28"/>
        <end position="249"/>
    </location>
</feature>
<dbReference type="RefSeq" id="WP_215922535.1">
    <property type="nucleotide sequence ID" value="NZ_JAHKNI010000014.1"/>
</dbReference>
<dbReference type="PRINTS" id="PR00111">
    <property type="entry name" value="ABHYDROLASE"/>
</dbReference>
<dbReference type="PANTHER" id="PTHR43689:SF8">
    <property type="entry name" value="ALPHA_BETA-HYDROLASES SUPERFAMILY PROTEIN"/>
    <property type="match status" value="1"/>
</dbReference>
<evidence type="ECO:0000313" key="2">
    <source>
        <dbReference type="EMBL" id="MBU3066466.1"/>
    </source>
</evidence>
<dbReference type="SUPFAM" id="SSF53474">
    <property type="entry name" value="alpha/beta-Hydrolases"/>
    <property type="match status" value="1"/>
</dbReference>
<dbReference type="GO" id="GO:0016787">
    <property type="term" value="F:hydrolase activity"/>
    <property type="evidence" value="ECO:0007669"/>
    <property type="project" value="UniProtKB-KW"/>
</dbReference>
<dbReference type="Pfam" id="PF12697">
    <property type="entry name" value="Abhydrolase_6"/>
    <property type="match status" value="1"/>
</dbReference>
<keyword evidence="2" id="KW-0378">Hydrolase</keyword>
<dbReference type="Gene3D" id="3.40.50.1820">
    <property type="entry name" value="alpha/beta hydrolase"/>
    <property type="match status" value="1"/>
</dbReference>
<protein>
    <submittedName>
        <fullName evidence="2">Alpha/beta hydrolase</fullName>
    </submittedName>
</protein>
<organism evidence="2 3">
    <name type="scientific">Nocardia albiluteola</name>
    <dbReference type="NCBI Taxonomy" id="2842303"/>
    <lineage>
        <taxon>Bacteria</taxon>
        <taxon>Bacillati</taxon>
        <taxon>Actinomycetota</taxon>
        <taxon>Actinomycetes</taxon>
        <taxon>Mycobacteriales</taxon>
        <taxon>Nocardiaceae</taxon>
        <taxon>Nocardia</taxon>
    </lineage>
</organism>
<evidence type="ECO:0000313" key="3">
    <source>
        <dbReference type="Proteomes" id="UP000733379"/>
    </source>
</evidence>
<accession>A0ABS6B9P8</accession>
<keyword evidence="3" id="KW-1185">Reference proteome</keyword>
<evidence type="ECO:0000259" key="1">
    <source>
        <dbReference type="Pfam" id="PF12697"/>
    </source>
</evidence>
<sequence>MTTTHSVRLDDGDSVELTVITYGSGRPVLLLHGGAGPQSVTTFAEKLAAAAQVEVLVPVHPGFDGTARPEGLTTIAGLARLYAALLDKLELHGVTVVGNSIGGWIAAELALLAAPGVAGVVLVDAAGLDLPQAPIANFFGLTLDQVADLSYANPDAFRIDPAQLPPERQAMMAANRETLRVYGGTTMTDPSLLGRLPDATTRALVVWGAADRIVPPEHGVAYDEALPNSRYVLIETAGHLPQLETPQQLQDLLVEFTTSVNAENA</sequence>
<dbReference type="InterPro" id="IPR000073">
    <property type="entry name" value="AB_hydrolase_1"/>
</dbReference>
<gene>
    <name evidence="2" type="ORF">KO481_33710</name>
</gene>
<dbReference type="PANTHER" id="PTHR43689">
    <property type="entry name" value="HYDROLASE"/>
    <property type="match status" value="1"/>
</dbReference>
<comment type="caution">
    <text evidence="2">The sequence shown here is derived from an EMBL/GenBank/DDBJ whole genome shotgun (WGS) entry which is preliminary data.</text>
</comment>
<dbReference type="InterPro" id="IPR029058">
    <property type="entry name" value="AB_hydrolase_fold"/>
</dbReference>
<name>A0ABS6B9P8_9NOCA</name>
<reference evidence="2 3" key="1">
    <citation type="submission" date="2021-06" db="EMBL/GenBank/DDBJ databases">
        <title>Actinomycetes sequencing.</title>
        <authorList>
            <person name="Shan Q."/>
        </authorList>
    </citation>
    <scope>NUCLEOTIDE SEQUENCE [LARGE SCALE GENOMIC DNA]</scope>
    <source>
        <strain evidence="2 3">NEAU-G5</strain>
    </source>
</reference>
<proteinExistence type="predicted"/>
<dbReference type="Proteomes" id="UP000733379">
    <property type="component" value="Unassembled WGS sequence"/>
</dbReference>